<dbReference type="PANTHER" id="PTHR12001">
    <property type="entry name" value="GERANYLGERANYL PYROPHOSPHATE SYNTHASE"/>
    <property type="match status" value="1"/>
</dbReference>
<dbReference type="Gene3D" id="2.40.370.10">
    <property type="entry name" value="AttH-like domain"/>
    <property type="match status" value="1"/>
</dbReference>
<dbReference type="Gene3D" id="1.10.600.10">
    <property type="entry name" value="Farnesyl Diphosphate Synthase"/>
    <property type="match status" value="1"/>
</dbReference>
<gene>
    <name evidence="4" type="ORF">Q8791_09800</name>
</gene>
<keyword evidence="1" id="KW-0479">Metal-binding</keyword>
<evidence type="ECO:0000313" key="4">
    <source>
        <dbReference type="EMBL" id="MEE2037512.1"/>
    </source>
</evidence>
<dbReference type="InterPro" id="IPR008949">
    <property type="entry name" value="Isoprenoid_synthase_dom_sf"/>
</dbReference>
<evidence type="ECO:0000313" key="5">
    <source>
        <dbReference type="Proteomes" id="UP001356095"/>
    </source>
</evidence>
<dbReference type="PROSITE" id="PS00723">
    <property type="entry name" value="POLYPRENYL_SYNTHASE_1"/>
    <property type="match status" value="1"/>
</dbReference>
<name>A0ABU7K7I3_9ACTN</name>
<feature type="region of interest" description="Disordered" evidence="3">
    <location>
        <begin position="1"/>
        <end position="25"/>
    </location>
</feature>
<dbReference type="EMBL" id="JAUZMY010000007">
    <property type="protein sequence ID" value="MEE2037512.1"/>
    <property type="molecule type" value="Genomic_DNA"/>
</dbReference>
<dbReference type="SUPFAM" id="SSF159245">
    <property type="entry name" value="AttH-like"/>
    <property type="match status" value="1"/>
</dbReference>
<dbReference type="Proteomes" id="UP001356095">
    <property type="component" value="Unassembled WGS sequence"/>
</dbReference>
<sequence length="748" mass="81018">MSLATTPEDDTDRRVRADAAERTPPWTEHDEGYWRFVTWLDDGGATVGLTVHVARYRVEGADGTATYAHAATWHVRHRAAASRADTSWTDTGFLDLARAEAENDPLLDRSVRAAMLDLLKPGDGLYPDRDLPGPVVAAEDGLDLDYGGVVHLRAVGEHLLLDLRGEGGAWRLRLTPGAPAVPHTAVDGTPSTRRSRVVPRVVVEGIRDDADGERPVLGTGWYERVLPDAPHRAVGPLPDSEPVWTRAVALLDDGWTVTATRRGRVDALTGETRTDPVEVLLHSPEGECTTARASVSEAETWTSPASLRTYITEWVVEAPGGLRLRVRAWFPSQESRALLHGTGTLVAHADVEGVRDGVPVHGSGHLESRPAGRVTRFEPHMRGVESMVREELGRVYPDRPDRDAMTALAGLEGRPEALDAPVADALHAALVRPVRHTTDGAGKGMRTYLWLQIVDLYGGDPERLRPMLAVIEGLQTGNLMIDDIQDRSPMRRGRPAAHTVFGDALTINAGTDAYFLVDQVLPPILQGDERLLLSVYRVVMGIMRVGHAGQALDITGHATAMDEAVRTGDAGPLLGRIRTAHLLKTALPIRGLAEIAALLSGASEKQVGAVRSYGEKVGLAFQIGDDALDLRGVTVRAASGTLASTKLRAEDLREGKVTMPLAHAVALLPPDRVRALWERVREGVADEAEAARIADELIACGAVRACEDECRALVTQGWDRLRTTLPRNWSAMGLHALGAWAVDRNAEW</sequence>
<keyword evidence="2" id="KW-0460">Magnesium</keyword>
<comment type="caution">
    <text evidence="4">The sequence shown here is derived from an EMBL/GenBank/DDBJ whole genome shotgun (WGS) entry which is preliminary data.</text>
</comment>
<protein>
    <submittedName>
        <fullName evidence="4">Polyprenyl synthetase family protein</fullName>
    </submittedName>
</protein>
<reference evidence="4 5" key="1">
    <citation type="submission" date="2023-08" db="EMBL/GenBank/DDBJ databases">
        <authorList>
            <person name="Girao M."/>
            <person name="Carvalho M.F."/>
        </authorList>
    </citation>
    <scope>NUCLEOTIDE SEQUENCE [LARGE SCALE GENOMIC DNA]</scope>
    <source>
        <strain evidence="4 5">CT-R113</strain>
    </source>
</reference>
<dbReference type="InterPro" id="IPR023374">
    <property type="entry name" value="AttH-like_dom_sf"/>
</dbReference>
<dbReference type="InterPro" id="IPR033749">
    <property type="entry name" value="Polyprenyl_synt_CS"/>
</dbReference>
<evidence type="ECO:0000256" key="1">
    <source>
        <dbReference type="ARBA" id="ARBA00022723"/>
    </source>
</evidence>
<dbReference type="PANTHER" id="PTHR12001:SF44">
    <property type="entry name" value="GERANYLGERANYL PYROPHOSPHATE SYNTHASE"/>
    <property type="match status" value="1"/>
</dbReference>
<evidence type="ECO:0000256" key="2">
    <source>
        <dbReference type="ARBA" id="ARBA00022842"/>
    </source>
</evidence>
<feature type="compositionally biased region" description="Basic and acidic residues" evidence="3">
    <location>
        <begin position="11"/>
        <end position="25"/>
    </location>
</feature>
<dbReference type="Pfam" id="PF00348">
    <property type="entry name" value="polyprenyl_synt"/>
    <property type="match status" value="1"/>
</dbReference>
<dbReference type="SUPFAM" id="SSF48576">
    <property type="entry name" value="Terpenoid synthases"/>
    <property type="match status" value="1"/>
</dbReference>
<organism evidence="4 5">
    <name type="scientific">Nocardiopsis codii</name>
    <dbReference type="NCBI Taxonomy" id="3065942"/>
    <lineage>
        <taxon>Bacteria</taxon>
        <taxon>Bacillati</taxon>
        <taxon>Actinomycetota</taxon>
        <taxon>Actinomycetes</taxon>
        <taxon>Streptosporangiales</taxon>
        <taxon>Nocardiopsidaceae</taxon>
        <taxon>Nocardiopsis</taxon>
    </lineage>
</organism>
<proteinExistence type="predicted"/>
<evidence type="ECO:0000256" key="3">
    <source>
        <dbReference type="SAM" id="MobiDB-lite"/>
    </source>
</evidence>
<dbReference type="RefSeq" id="WP_330091304.1">
    <property type="nucleotide sequence ID" value="NZ_JAUZMY010000007.1"/>
</dbReference>
<accession>A0ABU7K7I3</accession>
<keyword evidence="5" id="KW-1185">Reference proteome</keyword>
<dbReference type="InterPro" id="IPR000092">
    <property type="entry name" value="Polyprenyl_synt"/>
</dbReference>